<feature type="domain" description="Catalase core" evidence="8">
    <location>
        <begin position="11"/>
        <end position="396"/>
    </location>
</feature>
<evidence type="ECO:0000256" key="1">
    <source>
        <dbReference type="ARBA" id="ARBA00005329"/>
    </source>
</evidence>
<keyword evidence="3" id="KW-0349">Heme</keyword>
<dbReference type="Gene3D" id="2.40.180.10">
    <property type="entry name" value="Catalase core domain"/>
    <property type="match status" value="1"/>
</dbReference>
<dbReference type="InterPro" id="IPR018028">
    <property type="entry name" value="Catalase"/>
</dbReference>
<dbReference type="PANTHER" id="PTHR11465:SF61">
    <property type="entry name" value="CATALASE"/>
    <property type="match status" value="1"/>
</dbReference>
<dbReference type="PRINTS" id="PR00067">
    <property type="entry name" value="CATALASE"/>
</dbReference>
<keyword evidence="10" id="KW-1185">Reference proteome</keyword>
<evidence type="ECO:0000256" key="6">
    <source>
        <dbReference type="ARBA" id="ARBA00023004"/>
    </source>
</evidence>
<dbReference type="RefSeq" id="WP_190566738.1">
    <property type="nucleotide sequence ID" value="NZ_JACJQL010000008.1"/>
</dbReference>
<dbReference type="SMART" id="SM01060">
    <property type="entry name" value="Catalase"/>
    <property type="match status" value="1"/>
</dbReference>
<evidence type="ECO:0000256" key="4">
    <source>
        <dbReference type="ARBA" id="ARBA00022723"/>
    </source>
</evidence>
<dbReference type="PANTHER" id="PTHR11465">
    <property type="entry name" value="CATALASE"/>
    <property type="match status" value="1"/>
</dbReference>
<protein>
    <submittedName>
        <fullName evidence="9">Catalase</fullName>
    </submittedName>
</protein>
<dbReference type="InterPro" id="IPR024711">
    <property type="entry name" value="Catalase_clade1/3"/>
</dbReference>
<keyword evidence="6" id="KW-0408">Iron</keyword>
<accession>A0ABR8BBW8</accession>
<dbReference type="PROSITE" id="PS00438">
    <property type="entry name" value="CATALASE_2"/>
    <property type="match status" value="1"/>
</dbReference>
<dbReference type="InterPro" id="IPR010582">
    <property type="entry name" value="Catalase_immune_responsive"/>
</dbReference>
<comment type="caution">
    <text evidence="9">The sequence shown here is derived from an EMBL/GenBank/DDBJ whole genome shotgun (WGS) entry which is preliminary data.</text>
</comment>
<evidence type="ECO:0000259" key="8">
    <source>
        <dbReference type="SMART" id="SM01060"/>
    </source>
</evidence>
<gene>
    <name evidence="9" type="ORF">H6G14_08315</name>
</gene>
<organism evidence="9 10">
    <name type="scientific">Nostoc parmelioides FACHB-3921</name>
    <dbReference type="NCBI Taxonomy" id="2692909"/>
    <lineage>
        <taxon>Bacteria</taxon>
        <taxon>Bacillati</taxon>
        <taxon>Cyanobacteriota</taxon>
        <taxon>Cyanophyceae</taxon>
        <taxon>Nostocales</taxon>
        <taxon>Nostocaceae</taxon>
        <taxon>Nostoc</taxon>
    </lineage>
</organism>
<evidence type="ECO:0000313" key="9">
    <source>
        <dbReference type="EMBL" id="MBD2251313.1"/>
    </source>
</evidence>
<dbReference type="Pfam" id="PF00199">
    <property type="entry name" value="Catalase"/>
    <property type="match status" value="1"/>
</dbReference>
<evidence type="ECO:0000256" key="3">
    <source>
        <dbReference type="ARBA" id="ARBA00022617"/>
    </source>
</evidence>
<dbReference type="Pfam" id="PF06628">
    <property type="entry name" value="Catalase-rel"/>
    <property type="match status" value="1"/>
</dbReference>
<evidence type="ECO:0000256" key="7">
    <source>
        <dbReference type="ARBA" id="ARBA00023324"/>
    </source>
</evidence>
<name>A0ABR8BBW8_9NOSO</name>
<keyword evidence="2" id="KW-0575">Peroxidase</keyword>
<comment type="similarity">
    <text evidence="1">Belongs to the catalase family.</text>
</comment>
<evidence type="ECO:0000256" key="2">
    <source>
        <dbReference type="ARBA" id="ARBA00022559"/>
    </source>
</evidence>
<dbReference type="PIRSF" id="PIRSF038928">
    <property type="entry name" value="Catalase_clade1-3"/>
    <property type="match status" value="1"/>
</dbReference>
<proteinExistence type="inferred from homology"/>
<evidence type="ECO:0000313" key="10">
    <source>
        <dbReference type="Proteomes" id="UP000621307"/>
    </source>
</evidence>
<dbReference type="CDD" id="cd08156">
    <property type="entry name" value="catalase_clade_3"/>
    <property type="match status" value="1"/>
</dbReference>
<dbReference type="EMBL" id="JACJQL010000008">
    <property type="protein sequence ID" value="MBD2251313.1"/>
    <property type="molecule type" value="Genomic_DNA"/>
</dbReference>
<dbReference type="InterPro" id="IPR011614">
    <property type="entry name" value="Catalase_core"/>
</dbReference>
<dbReference type="InterPro" id="IPR040333">
    <property type="entry name" value="Catalase_3"/>
</dbReference>
<dbReference type="SUPFAM" id="SSF56634">
    <property type="entry name" value="Heme-dependent catalase-like"/>
    <property type="match status" value="1"/>
</dbReference>
<dbReference type="Proteomes" id="UP000621307">
    <property type="component" value="Unassembled WGS sequence"/>
</dbReference>
<reference evidence="9 10" key="1">
    <citation type="journal article" date="2020" name="ISME J.">
        <title>Comparative genomics reveals insights into cyanobacterial evolution and habitat adaptation.</title>
        <authorList>
            <person name="Chen M.Y."/>
            <person name="Teng W.K."/>
            <person name="Zhao L."/>
            <person name="Hu C.X."/>
            <person name="Zhou Y.K."/>
            <person name="Han B.P."/>
            <person name="Song L.R."/>
            <person name="Shu W.S."/>
        </authorList>
    </citation>
    <scope>NUCLEOTIDE SEQUENCE [LARGE SCALE GENOMIC DNA]</scope>
    <source>
        <strain evidence="9 10">FACHB-3921</strain>
    </source>
</reference>
<dbReference type="PROSITE" id="PS51402">
    <property type="entry name" value="CATALASE_3"/>
    <property type="match status" value="1"/>
</dbReference>
<keyword evidence="4" id="KW-0479">Metal-binding</keyword>
<keyword evidence="5" id="KW-0560">Oxidoreductase</keyword>
<dbReference type="InterPro" id="IPR024708">
    <property type="entry name" value="Catalase_AS"/>
</dbReference>
<sequence>MSNEHEQQILTTDAGIPVSDNQNSLTAGARGPLLMQDFYLIEKMAHFNRERIPERVVHAKGSGAYGTFTVTQDITKYTKAKLFSQVGKQTEVIARFSTVAGERGAADAERDVRGFAVKFYTEEGNWDMVGNNTPVFFVRDPLKFSDFIHTQKRDPKTNLRNPTSMWDFWSLSPESLHQVTILFSDRGLPIGHRHMNGYGSHTYSFINAANERFWVKFHFKTLQGIENFTNEEASQVVGEDRESAQRDLFYAIARGDYPQWRFLVQIMPEADADKTPYNPFDLTKVWPHRDYPLIEVGILELNRNPENYFAELEQSAFAPSNVVPGISFSPDKMLQARILSYTDAHRYRLGVNYESLPVNCPHATKAHTYHRDGLMRHDDNGKGAVNYEPNSFGGPVADPIHKEPAWKISGDGDRYDHRDGNEDYSQAGDLFRLLPKDGQQRLCRNIAMAMQGVPQSIIERQLAHFTKADPAYGEGVAKALGISVTGE</sequence>
<evidence type="ECO:0000256" key="5">
    <source>
        <dbReference type="ARBA" id="ARBA00023002"/>
    </source>
</evidence>
<keyword evidence="7" id="KW-0376">Hydrogen peroxide</keyword>
<dbReference type="InterPro" id="IPR020835">
    <property type="entry name" value="Catalase_sf"/>
</dbReference>